<dbReference type="PANTHER" id="PTHR43019:SF23">
    <property type="entry name" value="PROTEASE DO-LIKE 5, CHLOROPLASTIC"/>
    <property type="match status" value="1"/>
</dbReference>
<evidence type="ECO:0000313" key="2">
    <source>
        <dbReference type="EMBL" id="CAD7640198.1"/>
    </source>
</evidence>
<protein>
    <recommendedName>
        <fullName evidence="1">PDZ domain-containing protein</fullName>
    </recommendedName>
</protein>
<dbReference type="OrthoDB" id="17845at2759"/>
<sequence length="351" mass="39053">NYDILRQRSHTQFWPNIDLKPHLALRRVYLNGTEVRDNHEKWRESVISVVSNSGTVFGSGLIVDSNGYIVTTGQTVRGNELISVKLSKSKPKSDLIRDETDTTATDIIKGRVVYIDPLVDLALIKLLTLKPGALVALDFADKSDIKSGQRIALLGYPSGTKGLMTGTISCLDHQSVDTSQGVSRYYQLLLNPNRQYMSHNAVHGGGFTGAPVINMKGKVVGIAIVGYNDSNYAVPVDDVKRKEFEVKDREKRYSFKNRRALGVVLQKEANKGFKVCKFTRNNHFDGKGVLKLNDYITHVDSIEFETLSQLSDTLDGLKQGKSIKLTVERVGQQIPVVIKYEDIVPLDCDIV</sequence>
<organism evidence="2">
    <name type="scientific">Medioppia subpectinata</name>
    <dbReference type="NCBI Taxonomy" id="1979941"/>
    <lineage>
        <taxon>Eukaryota</taxon>
        <taxon>Metazoa</taxon>
        <taxon>Ecdysozoa</taxon>
        <taxon>Arthropoda</taxon>
        <taxon>Chelicerata</taxon>
        <taxon>Arachnida</taxon>
        <taxon>Acari</taxon>
        <taxon>Acariformes</taxon>
        <taxon>Sarcoptiformes</taxon>
        <taxon>Oribatida</taxon>
        <taxon>Brachypylina</taxon>
        <taxon>Oppioidea</taxon>
        <taxon>Oppiidae</taxon>
        <taxon>Medioppia</taxon>
    </lineage>
</organism>
<dbReference type="PANTHER" id="PTHR43019">
    <property type="entry name" value="SERINE ENDOPROTEASE DEGS"/>
    <property type="match status" value="1"/>
</dbReference>
<accession>A0A7R9QC02</accession>
<reference evidence="2" key="1">
    <citation type="submission" date="2020-11" db="EMBL/GenBank/DDBJ databases">
        <authorList>
            <person name="Tran Van P."/>
        </authorList>
    </citation>
    <scope>NUCLEOTIDE SEQUENCE</scope>
</reference>
<feature type="non-terminal residue" evidence="2">
    <location>
        <position position="351"/>
    </location>
</feature>
<feature type="domain" description="PDZ" evidence="1">
    <location>
        <begin position="261"/>
        <end position="334"/>
    </location>
</feature>
<dbReference type="InterPro" id="IPR036034">
    <property type="entry name" value="PDZ_sf"/>
</dbReference>
<dbReference type="Pfam" id="PF13180">
    <property type="entry name" value="PDZ_2"/>
    <property type="match status" value="1"/>
</dbReference>
<evidence type="ECO:0000313" key="3">
    <source>
        <dbReference type="Proteomes" id="UP000759131"/>
    </source>
</evidence>
<dbReference type="EMBL" id="OC877734">
    <property type="protein sequence ID" value="CAD7640198.1"/>
    <property type="molecule type" value="Genomic_DNA"/>
</dbReference>
<dbReference type="Gene3D" id="2.40.10.120">
    <property type="match status" value="1"/>
</dbReference>
<dbReference type="Proteomes" id="UP000759131">
    <property type="component" value="Unassembled WGS sequence"/>
</dbReference>
<dbReference type="SUPFAM" id="SSF50494">
    <property type="entry name" value="Trypsin-like serine proteases"/>
    <property type="match status" value="1"/>
</dbReference>
<dbReference type="EMBL" id="CAJPIZ010023159">
    <property type="protein sequence ID" value="CAG2118142.1"/>
    <property type="molecule type" value="Genomic_DNA"/>
</dbReference>
<keyword evidence="3" id="KW-1185">Reference proteome</keyword>
<dbReference type="AlphaFoldDB" id="A0A7R9QC02"/>
<evidence type="ECO:0000259" key="1">
    <source>
        <dbReference type="Pfam" id="PF13180"/>
    </source>
</evidence>
<name>A0A7R9QC02_9ACAR</name>
<dbReference type="Gene3D" id="2.30.42.10">
    <property type="match status" value="1"/>
</dbReference>
<dbReference type="Pfam" id="PF13365">
    <property type="entry name" value="Trypsin_2"/>
    <property type="match status" value="1"/>
</dbReference>
<proteinExistence type="predicted"/>
<dbReference type="InterPro" id="IPR009003">
    <property type="entry name" value="Peptidase_S1_PA"/>
</dbReference>
<gene>
    <name evidence="2" type="ORF">OSB1V03_LOCUS18094</name>
</gene>
<dbReference type="SUPFAM" id="SSF50156">
    <property type="entry name" value="PDZ domain-like"/>
    <property type="match status" value="1"/>
</dbReference>
<dbReference type="InterPro" id="IPR001478">
    <property type="entry name" value="PDZ"/>
</dbReference>